<evidence type="ECO:0000313" key="3">
    <source>
        <dbReference type="EMBL" id="MDR7172723.1"/>
    </source>
</evidence>
<reference evidence="3 4" key="1">
    <citation type="submission" date="2023-07" db="EMBL/GenBank/DDBJ databases">
        <title>Sorghum-associated microbial communities from plants grown in Nebraska, USA.</title>
        <authorList>
            <person name="Schachtman D."/>
        </authorList>
    </citation>
    <scope>NUCLEOTIDE SEQUENCE [LARGE SCALE GENOMIC DNA]</scope>
    <source>
        <strain evidence="3 4">4272</strain>
    </source>
</reference>
<evidence type="ECO:0000313" key="4">
    <source>
        <dbReference type="Proteomes" id="UP001251217"/>
    </source>
</evidence>
<name>A0ABU1XQ78_9NOCA</name>
<proteinExistence type="predicted"/>
<protein>
    <recommendedName>
        <fullName evidence="5">DUF3093 family protein</fullName>
    </recommendedName>
</protein>
<organism evidence="3 4">
    <name type="scientific">Nocardia kruczakiae</name>
    <dbReference type="NCBI Taxonomy" id="261477"/>
    <lineage>
        <taxon>Bacteria</taxon>
        <taxon>Bacillati</taxon>
        <taxon>Actinomycetota</taxon>
        <taxon>Actinomycetes</taxon>
        <taxon>Mycobacteriales</taxon>
        <taxon>Nocardiaceae</taxon>
        <taxon>Nocardia</taxon>
    </lineage>
</organism>
<sequence length="218" mass="23308">MSDAQPTAAVRPDSVLFSEPGARWRTVAYGPLLCLLVLILELALRRGPVHWFGLTFCAILLAGFVTLQVVAGKRHVSVELTDSALREGTETLPLESIARVFPEHDEESWDDDPWESARALGELTGVPRRRRGIGLKLRDGAMVQAWARDHQQLRAELSAALERLAEESAPAAKDSADSPAKESAAVLAASADDAENSVVASGSDSQGDVGSEGKEDVA</sequence>
<dbReference type="Proteomes" id="UP001251217">
    <property type="component" value="Unassembled WGS sequence"/>
</dbReference>
<evidence type="ECO:0000256" key="1">
    <source>
        <dbReference type="SAM" id="MobiDB-lite"/>
    </source>
</evidence>
<feature type="transmembrane region" description="Helical" evidence="2">
    <location>
        <begin position="26"/>
        <end position="44"/>
    </location>
</feature>
<keyword evidence="2" id="KW-1133">Transmembrane helix</keyword>
<keyword evidence="2" id="KW-0472">Membrane</keyword>
<feature type="compositionally biased region" description="Polar residues" evidence="1">
    <location>
        <begin position="198"/>
        <end position="208"/>
    </location>
</feature>
<feature type="compositionally biased region" description="Low complexity" evidence="1">
    <location>
        <begin position="181"/>
        <end position="191"/>
    </location>
</feature>
<comment type="caution">
    <text evidence="3">The sequence shown here is derived from an EMBL/GenBank/DDBJ whole genome shotgun (WGS) entry which is preliminary data.</text>
</comment>
<keyword evidence="4" id="KW-1185">Reference proteome</keyword>
<feature type="region of interest" description="Disordered" evidence="1">
    <location>
        <begin position="167"/>
        <end position="218"/>
    </location>
</feature>
<evidence type="ECO:0008006" key="5">
    <source>
        <dbReference type="Google" id="ProtNLM"/>
    </source>
</evidence>
<evidence type="ECO:0000256" key="2">
    <source>
        <dbReference type="SAM" id="Phobius"/>
    </source>
</evidence>
<feature type="transmembrane region" description="Helical" evidence="2">
    <location>
        <begin position="51"/>
        <end position="71"/>
    </location>
</feature>
<accession>A0ABU1XQ78</accession>
<dbReference type="EMBL" id="JAVDWW010000014">
    <property type="protein sequence ID" value="MDR7172723.1"/>
    <property type="molecule type" value="Genomic_DNA"/>
</dbReference>
<keyword evidence="2" id="KW-0812">Transmembrane</keyword>
<gene>
    <name evidence="3" type="ORF">J2W56_006489</name>
</gene>